<accession>X1LIB5</accession>
<name>X1LIB5_9ZZZZ</name>
<dbReference type="InterPro" id="IPR002508">
    <property type="entry name" value="MurNAc-LAA_cat"/>
</dbReference>
<proteinExistence type="predicted"/>
<gene>
    <name evidence="2" type="ORF">S06H3_08032</name>
</gene>
<reference evidence="2" key="1">
    <citation type="journal article" date="2014" name="Front. Microbiol.">
        <title>High frequency of phylogenetically diverse reductive dehalogenase-homologous genes in deep subseafloor sedimentary metagenomes.</title>
        <authorList>
            <person name="Kawai M."/>
            <person name="Futagami T."/>
            <person name="Toyoda A."/>
            <person name="Takaki Y."/>
            <person name="Nishi S."/>
            <person name="Hori S."/>
            <person name="Arai W."/>
            <person name="Tsubouchi T."/>
            <person name="Morono Y."/>
            <person name="Uchiyama I."/>
            <person name="Ito T."/>
            <person name="Fujiyama A."/>
            <person name="Inagaki F."/>
            <person name="Takami H."/>
        </authorList>
    </citation>
    <scope>NUCLEOTIDE SEQUENCE</scope>
    <source>
        <strain evidence="2">Expedition CK06-06</strain>
    </source>
</reference>
<sequence length="240" mass="25920">MKKLKILIPILLVSMFVLALSSITVSAVKPPTVSVNIDEPTLHKYEGDNGITKGQSLSISGSWSGGQVDSIEIWVGEDTTTKVGDATMTPGTSGNFSYTYDTSGLSADYEINTVLEVKAFEGTKEVGSATRVFAVYESGFPLGDDIIVIDPGHGVTGNVRRLEDDYTQELSYRLAEVLSASPYNYNVVVTHKFEEYIGTTESDESNELYRRAHIATESASDRNVGCFVSIHFNAPAAKAG</sequence>
<dbReference type="Gene3D" id="3.40.630.40">
    <property type="entry name" value="Zn-dependent exopeptidases"/>
    <property type="match status" value="1"/>
</dbReference>
<comment type="caution">
    <text evidence="2">The sequence shown here is derived from an EMBL/GenBank/DDBJ whole genome shotgun (WGS) entry which is preliminary data.</text>
</comment>
<evidence type="ECO:0000259" key="1">
    <source>
        <dbReference type="Pfam" id="PF01520"/>
    </source>
</evidence>
<dbReference type="GO" id="GO:0008745">
    <property type="term" value="F:N-acetylmuramoyl-L-alanine amidase activity"/>
    <property type="evidence" value="ECO:0007669"/>
    <property type="project" value="InterPro"/>
</dbReference>
<dbReference type="GO" id="GO:0009253">
    <property type="term" value="P:peptidoglycan catabolic process"/>
    <property type="evidence" value="ECO:0007669"/>
    <property type="project" value="InterPro"/>
</dbReference>
<protein>
    <recommendedName>
        <fullName evidence="1">MurNAc-LAA domain-containing protein</fullName>
    </recommendedName>
</protein>
<organism evidence="2">
    <name type="scientific">marine sediment metagenome</name>
    <dbReference type="NCBI Taxonomy" id="412755"/>
    <lineage>
        <taxon>unclassified sequences</taxon>
        <taxon>metagenomes</taxon>
        <taxon>ecological metagenomes</taxon>
    </lineage>
</organism>
<dbReference type="CDD" id="cd02696">
    <property type="entry name" value="MurNAc-LAA"/>
    <property type="match status" value="1"/>
</dbReference>
<feature type="domain" description="MurNAc-LAA" evidence="1">
    <location>
        <begin position="147"/>
        <end position="238"/>
    </location>
</feature>
<evidence type="ECO:0000313" key="2">
    <source>
        <dbReference type="EMBL" id="GAI05561.1"/>
    </source>
</evidence>
<feature type="non-terminal residue" evidence="2">
    <location>
        <position position="240"/>
    </location>
</feature>
<dbReference type="Pfam" id="PF01520">
    <property type="entry name" value="Amidase_3"/>
    <property type="match status" value="1"/>
</dbReference>
<dbReference type="AlphaFoldDB" id="X1LIB5"/>
<dbReference type="SUPFAM" id="SSF53187">
    <property type="entry name" value="Zn-dependent exopeptidases"/>
    <property type="match status" value="1"/>
</dbReference>
<dbReference type="EMBL" id="BARV01003334">
    <property type="protein sequence ID" value="GAI05561.1"/>
    <property type="molecule type" value="Genomic_DNA"/>
</dbReference>